<feature type="transmembrane region" description="Helical" evidence="1">
    <location>
        <begin position="37"/>
        <end position="59"/>
    </location>
</feature>
<reference evidence="3" key="1">
    <citation type="submission" date="2016-11" db="EMBL/GenBank/DDBJ databases">
        <authorList>
            <person name="Varghese N."/>
            <person name="Submissions S."/>
        </authorList>
    </citation>
    <scope>NUCLEOTIDE SEQUENCE [LARGE SCALE GENOMIC DNA]</scope>
    <source>
        <strain evidence="3">CGMCC 1.6496</strain>
    </source>
</reference>
<accession>A0A1M5WFF9</accession>
<dbReference type="Proteomes" id="UP000184079">
    <property type="component" value="Unassembled WGS sequence"/>
</dbReference>
<dbReference type="RefSeq" id="WP_073011800.1">
    <property type="nucleotide sequence ID" value="NZ_FQXD01000016.1"/>
</dbReference>
<keyword evidence="1" id="KW-0812">Transmembrane</keyword>
<proteinExistence type="predicted"/>
<evidence type="ECO:0000313" key="2">
    <source>
        <dbReference type="EMBL" id="SHH86190.1"/>
    </source>
</evidence>
<feature type="transmembrane region" description="Helical" evidence="1">
    <location>
        <begin position="7"/>
        <end position="25"/>
    </location>
</feature>
<keyword evidence="3" id="KW-1185">Reference proteome</keyword>
<evidence type="ECO:0000313" key="3">
    <source>
        <dbReference type="Proteomes" id="UP000184079"/>
    </source>
</evidence>
<protein>
    <submittedName>
        <fullName evidence="2">Uncharacterized protein</fullName>
    </submittedName>
</protein>
<keyword evidence="1" id="KW-1133">Transmembrane helix</keyword>
<name>A0A1M5WFF9_9BACI</name>
<dbReference type="EMBL" id="FQXD01000016">
    <property type="protein sequence ID" value="SHH86190.1"/>
    <property type="molecule type" value="Genomic_DNA"/>
</dbReference>
<keyword evidence="1" id="KW-0472">Membrane</keyword>
<organism evidence="2 3">
    <name type="scientific">Virgibacillus chiguensis</name>
    <dbReference type="NCBI Taxonomy" id="411959"/>
    <lineage>
        <taxon>Bacteria</taxon>
        <taxon>Bacillati</taxon>
        <taxon>Bacillota</taxon>
        <taxon>Bacilli</taxon>
        <taxon>Bacillales</taxon>
        <taxon>Bacillaceae</taxon>
        <taxon>Virgibacillus</taxon>
    </lineage>
</organism>
<evidence type="ECO:0000256" key="1">
    <source>
        <dbReference type="SAM" id="Phobius"/>
    </source>
</evidence>
<sequence>MLIIRFIGIMIASLIIFLVTNIFHVLPHDTVFRWESIIVGVVLFFIMDILYTLPMLFINQKKQLIKMMR</sequence>
<dbReference type="AlphaFoldDB" id="A0A1M5WFF9"/>
<gene>
    <name evidence="2" type="ORF">SAMN05421807_11625</name>
</gene>
<dbReference type="OrthoDB" id="358525at2"/>